<accession>A0ACC0WI99</accession>
<evidence type="ECO:0000313" key="2">
    <source>
        <dbReference type="Proteomes" id="UP001163321"/>
    </source>
</evidence>
<evidence type="ECO:0000313" key="1">
    <source>
        <dbReference type="EMBL" id="KAI9917779.1"/>
    </source>
</evidence>
<keyword evidence="2" id="KW-1185">Reference proteome</keyword>
<name>A0ACC0WI99_9STRA</name>
<comment type="caution">
    <text evidence="1">The sequence shown here is derived from an EMBL/GenBank/DDBJ whole genome shotgun (WGS) entry which is preliminary data.</text>
</comment>
<gene>
    <name evidence="1" type="ORF">PsorP6_012891</name>
</gene>
<dbReference type="Proteomes" id="UP001163321">
    <property type="component" value="Chromosome 13"/>
</dbReference>
<dbReference type="EMBL" id="CM047592">
    <property type="protein sequence ID" value="KAI9917779.1"/>
    <property type="molecule type" value="Genomic_DNA"/>
</dbReference>
<proteinExistence type="predicted"/>
<organism evidence="1 2">
    <name type="scientific">Peronosclerospora sorghi</name>
    <dbReference type="NCBI Taxonomy" id="230839"/>
    <lineage>
        <taxon>Eukaryota</taxon>
        <taxon>Sar</taxon>
        <taxon>Stramenopiles</taxon>
        <taxon>Oomycota</taxon>
        <taxon>Peronosporomycetes</taxon>
        <taxon>Peronosporales</taxon>
        <taxon>Peronosporaceae</taxon>
        <taxon>Peronosclerospora</taxon>
    </lineage>
</organism>
<reference evidence="1 2" key="1">
    <citation type="journal article" date="2022" name="bioRxiv">
        <title>The genome of the oomycete Peronosclerospora sorghi, a cosmopolitan pathogen of maize and sorghum, is inflated with dispersed pseudogenes.</title>
        <authorList>
            <person name="Fletcher K."/>
            <person name="Martin F."/>
            <person name="Isakeit T."/>
            <person name="Cavanaugh K."/>
            <person name="Magill C."/>
            <person name="Michelmore R."/>
        </authorList>
    </citation>
    <scope>NUCLEOTIDE SEQUENCE [LARGE SCALE GENOMIC DNA]</scope>
    <source>
        <strain evidence="1">P6</strain>
    </source>
</reference>
<protein>
    <submittedName>
        <fullName evidence="1">Uncharacterized protein</fullName>
    </submittedName>
</protein>
<sequence length="105" mass="12197">MASREAKTMGTHWSEKSLEYMKEQEWRIFREDFDITLKVDRAPHPLRKWDEAVDLMTAAVSKAIHEMGFERPSPIQMQAIPIGLQKRDIIGISETGSRKKNPRCL</sequence>